<feature type="binding site" evidence="10">
    <location>
        <position position="248"/>
    </location>
    <ligand>
        <name>Zn(2+)</name>
        <dbReference type="ChEBI" id="CHEBI:29105"/>
    </ligand>
</feature>
<dbReference type="RefSeq" id="WP_072829338.1">
    <property type="nucleotide sequence ID" value="NZ_FQXP01000003.1"/>
</dbReference>
<dbReference type="GO" id="GO:0019843">
    <property type="term" value="F:rRNA binding"/>
    <property type="evidence" value="ECO:0007669"/>
    <property type="project" value="UniProtKB-KW"/>
</dbReference>
<comment type="function">
    <text evidence="10">One of several proteins that assist in the late maturation steps of the functional core of the 30S ribosomal subunit. Helps release RbfA from mature subunits. May play a role in the assembly of ribosomal proteins into the subunit. Circularly permuted GTPase that catalyzes slow GTP hydrolysis, GTPase activity is stimulated by the 30S ribosomal subunit.</text>
</comment>
<evidence type="ECO:0000256" key="5">
    <source>
        <dbReference type="ARBA" id="ARBA00022741"/>
    </source>
</evidence>
<dbReference type="InterPro" id="IPR010914">
    <property type="entry name" value="RsgA_GTPase_dom"/>
</dbReference>
<dbReference type="GO" id="GO:0005737">
    <property type="term" value="C:cytoplasm"/>
    <property type="evidence" value="ECO:0007669"/>
    <property type="project" value="UniProtKB-SubCell"/>
</dbReference>
<dbReference type="CDD" id="cd01854">
    <property type="entry name" value="YjeQ_EngC"/>
    <property type="match status" value="1"/>
</dbReference>
<name>A0A1M5STV9_9CLOT</name>
<feature type="binding site" evidence="10">
    <location>
        <position position="254"/>
    </location>
    <ligand>
        <name>Zn(2+)</name>
        <dbReference type="ChEBI" id="CHEBI:29105"/>
    </ligand>
</feature>
<evidence type="ECO:0000313" key="13">
    <source>
        <dbReference type="EMBL" id="SHH41423.1"/>
    </source>
</evidence>
<comment type="cofactor">
    <cofactor evidence="10">
        <name>Zn(2+)</name>
        <dbReference type="ChEBI" id="CHEBI:29105"/>
    </cofactor>
    <text evidence="10">Binds 1 zinc ion per subunit.</text>
</comment>
<dbReference type="OrthoDB" id="9809485at2"/>
<organism evidence="13 14">
    <name type="scientific">Clostridium collagenovorans DSM 3089</name>
    <dbReference type="NCBI Taxonomy" id="1121306"/>
    <lineage>
        <taxon>Bacteria</taxon>
        <taxon>Bacillati</taxon>
        <taxon>Bacillota</taxon>
        <taxon>Clostridia</taxon>
        <taxon>Eubacteriales</taxon>
        <taxon>Clostridiaceae</taxon>
        <taxon>Clostridium</taxon>
    </lineage>
</organism>
<dbReference type="GO" id="GO:0005525">
    <property type="term" value="F:GTP binding"/>
    <property type="evidence" value="ECO:0007669"/>
    <property type="project" value="UniProtKB-UniRule"/>
</dbReference>
<dbReference type="EMBL" id="FQXP01000003">
    <property type="protein sequence ID" value="SHH41423.1"/>
    <property type="molecule type" value="Genomic_DNA"/>
</dbReference>
<evidence type="ECO:0000256" key="8">
    <source>
        <dbReference type="ARBA" id="ARBA00022884"/>
    </source>
</evidence>
<evidence type="ECO:0000259" key="11">
    <source>
        <dbReference type="PROSITE" id="PS50936"/>
    </source>
</evidence>
<dbReference type="InterPro" id="IPR030378">
    <property type="entry name" value="G_CP_dom"/>
</dbReference>
<keyword evidence="4 10" id="KW-0699">rRNA-binding</keyword>
<feature type="domain" description="CP-type G" evidence="12">
    <location>
        <begin position="61"/>
        <end position="217"/>
    </location>
</feature>
<dbReference type="STRING" id="1121306.SAMN02745196_00290"/>
<keyword evidence="8 10" id="KW-0694">RNA-binding</keyword>
<evidence type="ECO:0000256" key="6">
    <source>
        <dbReference type="ARBA" id="ARBA00022801"/>
    </source>
</evidence>
<evidence type="ECO:0000256" key="1">
    <source>
        <dbReference type="ARBA" id="ARBA00022490"/>
    </source>
</evidence>
<keyword evidence="3 10" id="KW-0479">Metal-binding</keyword>
<protein>
    <recommendedName>
        <fullName evidence="10">Small ribosomal subunit biogenesis GTPase RsgA</fullName>
        <ecNumber evidence="10">3.6.1.-</ecNumber>
    </recommendedName>
</protein>
<dbReference type="PANTHER" id="PTHR32120:SF11">
    <property type="entry name" value="SMALL RIBOSOMAL SUBUNIT BIOGENESIS GTPASE RSGA 1, MITOCHONDRIAL-RELATED"/>
    <property type="match status" value="1"/>
</dbReference>
<dbReference type="AlphaFoldDB" id="A0A1M5STV9"/>
<dbReference type="CDD" id="cd04466">
    <property type="entry name" value="S1_YloQ_GTPase"/>
    <property type="match status" value="1"/>
</dbReference>
<accession>A0A1M5STV9</accession>
<dbReference type="Pfam" id="PF16745">
    <property type="entry name" value="RsgA_N"/>
    <property type="match status" value="1"/>
</dbReference>
<comment type="subcellular location">
    <subcellularLocation>
        <location evidence="10">Cytoplasm</location>
    </subcellularLocation>
</comment>
<dbReference type="HAMAP" id="MF_01820">
    <property type="entry name" value="GTPase_RsgA"/>
    <property type="match status" value="1"/>
</dbReference>
<dbReference type="InterPro" id="IPR012340">
    <property type="entry name" value="NA-bd_OB-fold"/>
</dbReference>
<evidence type="ECO:0000256" key="4">
    <source>
        <dbReference type="ARBA" id="ARBA00022730"/>
    </source>
</evidence>
<feature type="domain" description="EngC GTPase" evidence="11">
    <location>
        <begin position="70"/>
        <end position="215"/>
    </location>
</feature>
<feature type="binding site" evidence="10">
    <location>
        <position position="241"/>
    </location>
    <ligand>
        <name>Zn(2+)</name>
        <dbReference type="ChEBI" id="CHEBI:29105"/>
    </ligand>
</feature>
<feature type="binding site" evidence="10">
    <location>
        <begin position="110"/>
        <end position="113"/>
    </location>
    <ligand>
        <name>GTP</name>
        <dbReference type="ChEBI" id="CHEBI:37565"/>
    </ligand>
</feature>
<dbReference type="NCBIfam" id="TIGR00157">
    <property type="entry name" value="ribosome small subunit-dependent GTPase A"/>
    <property type="match status" value="1"/>
</dbReference>
<keyword evidence="14" id="KW-1185">Reference proteome</keyword>
<evidence type="ECO:0000313" key="14">
    <source>
        <dbReference type="Proteomes" id="UP000184526"/>
    </source>
</evidence>
<comment type="subunit">
    <text evidence="10">Monomer. Associates with 30S ribosomal subunit, binds 16S rRNA.</text>
</comment>
<dbReference type="InterPro" id="IPR027417">
    <property type="entry name" value="P-loop_NTPase"/>
</dbReference>
<evidence type="ECO:0000256" key="3">
    <source>
        <dbReference type="ARBA" id="ARBA00022723"/>
    </source>
</evidence>
<dbReference type="PANTHER" id="PTHR32120">
    <property type="entry name" value="SMALL RIBOSOMAL SUBUNIT BIOGENESIS GTPASE RSGA"/>
    <property type="match status" value="1"/>
</dbReference>
<dbReference type="Gene3D" id="2.40.50.140">
    <property type="entry name" value="Nucleic acid-binding proteins"/>
    <property type="match status" value="1"/>
</dbReference>
<dbReference type="SUPFAM" id="SSF52540">
    <property type="entry name" value="P-loop containing nucleoside triphosphate hydrolases"/>
    <property type="match status" value="1"/>
</dbReference>
<dbReference type="Pfam" id="PF03193">
    <property type="entry name" value="RsgA_GTPase"/>
    <property type="match status" value="1"/>
</dbReference>
<proteinExistence type="inferred from homology"/>
<evidence type="ECO:0000256" key="10">
    <source>
        <dbReference type="HAMAP-Rule" id="MF_01820"/>
    </source>
</evidence>
<dbReference type="Proteomes" id="UP000184526">
    <property type="component" value="Unassembled WGS sequence"/>
</dbReference>
<feature type="binding site" evidence="10">
    <location>
        <begin position="160"/>
        <end position="168"/>
    </location>
    <ligand>
        <name>GTP</name>
        <dbReference type="ChEBI" id="CHEBI:37565"/>
    </ligand>
</feature>
<dbReference type="Gene3D" id="1.10.40.50">
    <property type="entry name" value="Probable gtpase engc, domain 3"/>
    <property type="match status" value="1"/>
</dbReference>
<dbReference type="EC" id="3.6.1.-" evidence="10"/>
<dbReference type="GO" id="GO:0003924">
    <property type="term" value="F:GTPase activity"/>
    <property type="evidence" value="ECO:0007669"/>
    <property type="project" value="UniProtKB-UniRule"/>
</dbReference>
<dbReference type="InterPro" id="IPR031944">
    <property type="entry name" value="RsgA_N"/>
</dbReference>
<dbReference type="GO" id="GO:0042274">
    <property type="term" value="P:ribosomal small subunit biogenesis"/>
    <property type="evidence" value="ECO:0007669"/>
    <property type="project" value="UniProtKB-UniRule"/>
</dbReference>
<keyword evidence="6 10" id="KW-0378">Hydrolase</keyword>
<dbReference type="GO" id="GO:0046872">
    <property type="term" value="F:metal ion binding"/>
    <property type="evidence" value="ECO:0007669"/>
    <property type="project" value="UniProtKB-KW"/>
</dbReference>
<keyword evidence="1 10" id="KW-0963">Cytoplasm</keyword>
<evidence type="ECO:0000256" key="7">
    <source>
        <dbReference type="ARBA" id="ARBA00022833"/>
    </source>
</evidence>
<keyword evidence="9 10" id="KW-0342">GTP-binding</keyword>
<sequence length="288" mass="32651">MRGIIIKGVGGLYTVKTEEGLKECKARGRFRYDKDKPLVGDRVEISLEGSSCVIEKIYERETELIRPLVSNVTQAFVVFALKKPDINEDLLNKFLVICEDNNLKVTVCFNKMDLVSPEEIECVNMVKEAGYDMVFTCAKEGIGIDNLKEKLKGNISVLCGPSGVGKSTLLNALLGREHMETGEISKKLARGKHTTRHSELIEYEDGFLVDTPGFSSLETIIIDKDNLIHCFPEFEEYNGECKFSNCSHHKEPGCKVKEAVEEGKIHKMRYEFYLKLLQEANDRRNKSW</sequence>
<dbReference type="InterPro" id="IPR004881">
    <property type="entry name" value="Ribosome_biogen_GTPase_RsgA"/>
</dbReference>
<dbReference type="Gene3D" id="3.40.50.300">
    <property type="entry name" value="P-loop containing nucleotide triphosphate hydrolases"/>
    <property type="match status" value="1"/>
</dbReference>
<keyword evidence="2 10" id="KW-0690">Ribosome biogenesis</keyword>
<gene>
    <name evidence="10" type="primary">rsgA</name>
    <name evidence="13" type="ORF">SAMN02745196_00290</name>
</gene>
<feature type="binding site" evidence="10">
    <location>
        <position position="246"/>
    </location>
    <ligand>
        <name>Zn(2+)</name>
        <dbReference type="ChEBI" id="CHEBI:29105"/>
    </ligand>
</feature>
<keyword evidence="5 10" id="KW-0547">Nucleotide-binding</keyword>
<dbReference type="PROSITE" id="PS51721">
    <property type="entry name" value="G_CP"/>
    <property type="match status" value="1"/>
</dbReference>
<dbReference type="SUPFAM" id="SSF50249">
    <property type="entry name" value="Nucleic acid-binding proteins"/>
    <property type="match status" value="1"/>
</dbReference>
<evidence type="ECO:0000256" key="9">
    <source>
        <dbReference type="ARBA" id="ARBA00023134"/>
    </source>
</evidence>
<reference evidence="13 14" key="1">
    <citation type="submission" date="2016-11" db="EMBL/GenBank/DDBJ databases">
        <authorList>
            <person name="Jaros S."/>
            <person name="Januszkiewicz K."/>
            <person name="Wedrychowicz H."/>
        </authorList>
    </citation>
    <scope>NUCLEOTIDE SEQUENCE [LARGE SCALE GENOMIC DNA]</scope>
    <source>
        <strain evidence="13 14">DSM 3089</strain>
    </source>
</reference>
<evidence type="ECO:0000259" key="12">
    <source>
        <dbReference type="PROSITE" id="PS51721"/>
    </source>
</evidence>
<evidence type="ECO:0000256" key="2">
    <source>
        <dbReference type="ARBA" id="ARBA00022517"/>
    </source>
</evidence>
<keyword evidence="7 10" id="KW-0862">Zinc</keyword>
<dbReference type="PROSITE" id="PS50936">
    <property type="entry name" value="ENGC_GTPASE"/>
    <property type="match status" value="1"/>
</dbReference>
<comment type="similarity">
    <text evidence="10">Belongs to the TRAFAC class YlqF/YawG GTPase family. RsgA subfamily.</text>
</comment>